<organism evidence="3 4">
    <name type="scientific">Candidatus Enterococcus ferrettii</name>
    <dbReference type="NCBI Taxonomy" id="2815324"/>
    <lineage>
        <taxon>Bacteria</taxon>
        <taxon>Bacillati</taxon>
        <taxon>Bacillota</taxon>
        <taxon>Bacilli</taxon>
        <taxon>Lactobacillales</taxon>
        <taxon>Enterococcaceae</taxon>
        <taxon>Enterococcus</taxon>
    </lineage>
</organism>
<dbReference type="SUPFAM" id="SSF50151">
    <property type="entry name" value="SacY-like RNA-binding domain"/>
    <property type="match status" value="1"/>
</dbReference>
<dbReference type="InterPro" id="IPR036634">
    <property type="entry name" value="PRD_sf"/>
</dbReference>
<dbReference type="InterPro" id="IPR036650">
    <property type="entry name" value="CAT_RNA-bd_dom_sf"/>
</dbReference>
<reference evidence="3 4" key="2">
    <citation type="submission" date="2024-02" db="EMBL/GenBank/DDBJ databases">
        <title>The Genome Sequence of Enterococcus sp. DIV0159.</title>
        <authorList>
            <person name="Earl A."/>
            <person name="Manson A."/>
            <person name="Gilmore M."/>
            <person name="Sanders J."/>
            <person name="Shea T."/>
            <person name="Howe W."/>
            <person name="Livny J."/>
            <person name="Cuomo C."/>
            <person name="Neafsey D."/>
            <person name="Birren B."/>
        </authorList>
    </citation>
    <scope>NUCLEOTIDE SEQUENCE [LARGE SCALE GENOMIC DNA]</scope>
    <source>
        <strain evidence="3 4">665A</strain>
    </source>
</reference>
<dbReference type="EMBL" id="JAFREL020000001">
    <property type="protein sequence ID" value="MEO1768440.1"/>
    <property type="molecule type" value="Genomic_DNA"/>
</dbReference>
<evidence type="ECO:0000313" key="4">
    <source>
        <dbReference type="Proteomes" id="UP000664357"/>
    </source>
</evidence>
<reference evidence="3 4" key="1">
    <citation type="submission" date="2021-03" db="EMBL/GenBank/DDBJ databases">
        <authorList>
            <person name="Gilmore M.S."/>
            <person name="Schwartzman J."/>
            <person name="Van Tyne D."/>
            <person name="Martin M."/>
            <person name="Earl A.M."/>
            <person name="Manson A.L."/>
            <person name="Straub T."/>
            <person name="Salamzade R."/>
            <person name="Saavedra J."/>
            <person name="Lebreton F."/>
            <person name="Prichula J."/>
            <person name="Schaufler K."/>
            <person name="Gaca A."/>
            <person name="Sgardioli B."/>
            <person name="Wagenaar J."/>
            <person name="Strong T."/>
        </authorList>
    </citation>
    <scope>NUCLEOTIDE SEQUENCE [LARGE SCALE GENOMIC DNA]</scope>
    <source>
        <strain evidence="3 4">665A</strain>
    </source>
</reference>
<dbReference type="Gene3D" id="1.10.1790.10">
    <property type="entry name" value="PRD domain"/>
    <property type="match status" value="2"/>
</dbReference>
<accession>A0ABV0EKE6</accession>
<feature type="domain" description="PRD" evidence="2">
    <location>
        <begin position="170"/>
        <end position="281"/>
    </location>
</feature>
<dbReference type="SUPFAM" id="SSF63520">
    <property type="entry name" value="PTS-regulatory domain, PRD"/>
    <property type="match status" value="2"/>
</dbReference>
<keyword evidence="1" id="KW-0677">Repeat</keyword>
<proteinExistence type="predicted"/>
<gene>
    <name evidence="3" type="ORF">JZO67_000351</name>
</gene>
<dbReference type="PROSITE" id="PS51372">
    <property type="entry name" value="PRD_2"/>
    <property type="match status" value="2"/>
</dbReference>
<dbReference type="PANTHER" id="PTHR30185:SF15">
    <property type="entry name" value="CRYPTIC BETA-GLUCOSIDE BGL OPERON ANTITERMINATOR"/>
    <property type="match status" value="1"/>
</dbReference>
<dbReference type="Proteomes" id="UP000664357">
    <property type="component" value="Unassembled WGS sequence"/>
</dbReference>
<protein>
    <submittedName>
        <fullName evidence="3">Beta-glucoside operon transcriptional antiterminator</fullName>
    </submittedName>
</protein>
<dbReference type="InterPro" id="IPR011608">
    <property type="entry name" value="PRD"/>
</dbReference>
<dbReference type="RefSeq" id="WP_207702844.1">
    <property type="nucleotide sequence ID" value="NZ_JAFREL020000001.1"/>
</dbReference>
<evidence type="ECO:0000256" key="1">
    <source>
        <dbReference type="ARBA" id="ARBA00022737"/>
    </source>
</evidence>
<dbReference type="SMART" id="SM01061">
    <property type="entry name" value="CAT_RBD"/>
    <property type="match status" value="1"/>
</dbReference>
<dbReference type="Pfam" id="PF03123">
    <property type="entry name" value="CAT_RBD"/>
    <property type="match status" value="1"/>
</dbReference>
<dbReference type="InterPro" id="IPR050661">
    <property type="entry name" value="BglG_antiterminators"/>
</dbReference>
<keyword evidence="4" id="KW-1185">Reference proteome</keyword>
<evidence type="ECO:0000313" key="3">
    <source>
        <dbReference type="EMBL" id="MEO1768440.1"/>
    </source>
</evidence>
<evidence type="ECO:0000259" key="2">
    <source>
        <dbReference type="PROSITE" id="PS51372"/>
    </source>
</evidence>
<dbReference type="Gene3D" id="2.30.24.10">
    <property type="entry name" value="CAT RNA-binding domain"/>
    <property type="match status" value="1"/>
</dbReference>
<dbReference type="PANTHER" id="PTHR30185">
    <property type="entry name" value="CRYPTIC BETA-GLUCOSIDE BGL OPERON ANTITERMINATOR"/>
    <property type="match status" value="1"/>
</dbReference>
<sequence length="281" mass="32866">MQIQKILNNNVVIATDSKNNEIVVMGRGLAFQKKVGDEISEECIDKKYRLANNELSQKLQELLEDVPVTYLELANDIIEEAKKVLKDPLSDLLYISITDHLYSAIQRVKSGVRIRNLLLWDIKRFFPEEFAIGKKAVAEIEKKYRIDLGEDEAGNIALHLVNAQTEADNENVYELTELMQEIIQITSYYFKVQFEEDSVYFYRFTTHLRFFASRIMSNNQLSDETDDELLLIIQKKYKNAYQCVEKIAEFIQKKYHYPMSNDEKLYLTIHIARLVQKVDTT</sequence>
<feature type="domain" description="PRD" evidence="2">
    <location>
        <begin position="65"/>
        <end position="169"/>
    </location>
</feature>
<dbReference type="NCBIfam" id="NF046042">
    <property type="entry name" value="LicT"/>
    <property type="match status" value="1"/>
</dbReference>
<dbReference type="Pfam" id="PF00874">
    <property type="entry name" value="PRD"/>
    <property type="match status" value="2"/>
</dbReference>
<dbReference type="InterPro" id="IPR004341">
    <property type="entry name" value="CAT_RNA-bd_dom"/>
</dbReference>
<comment type="caution">
    <text evidence="3">The sequence shown here is derived from an EMBL/GenBank/DDBJ whole genome shotgun (WGS) entry which is preliminary data.</text>
</comment>
<name>A0ABV0EKE6_9ENTE</name>